<protein>
    <submittedName>
        <fullName evidence="2">Uncharacterized protein</fullName>
    </submittedName>
</protein>
<evidence type="ECO:0000256" key="1">
    <source>
        <dbReference type="SAM" id="Phobius"/>
    </source>
</evidence>
<accession>D5MF84</accession>
<sequence length="67" mass="7507">MNLSFFMGAIYLQSFYCKKNLSNLVCFGVPLIILNIYSWIALPRGFINSMTAPSLARFAEIMVAHSA</sequence>
<keyword evidence="1" id="KW-0812">Transmembrane</keyword>
<dbReference type="AlphaFoldDB" id="D5MF84"/>
<dbReference type="KEGG" id="mox:DAMO_1353"/>
<keyword evidence="1" id="KW-1133">Transmembrane helix</keyword>
<evidence type="ECO:0000313" key="3">
    <source>
        <dbReference type="Proteomes" id="UP000006898"/>
    </source>
</evidence>
<proteinExistence type="predicted"/>
<gene>
    <name evidence="2" type="ORF">DAMO_1353</name>
</gene>
<keyword evidence="1" id="KW-0472">Membrane</keyword>
<dbReference type="EMBL" id="FP565575">
    <property type="protein sequence ID" value="CBE68413.1"/>
    <property type="molecule type" value="Genomic_DNA"/>
</dbReference>
<dbReference type="STRING" id="671143.DAMO_1353"/>
<name>D5MF84_METO1</name>
<reference evidence="2 3" key="1">
    <citation type="journal article" date="2010" name="Nature">
        <title>Nitrite-driven anaerobic methane oxidation by oxygenic bacteria.</title>
        <authorList>
            <person name="Ettwig K.F."/>
            <person name="Butler M.K."/>
            <person name="Le Paslier D."/>
            <person name="Pelletier E."/>
            <person name="Mangenot S."/>
            <person name="Kuypers M.M.M."/>
            <person name="Schreiber F."/>
            <person name="Dutilh B.E."/>
            <person name="Zedelius J."/>
            <person name="de Beer D."/>
            <person name="Gloerich J."/>
            <person name="Wessels H.J.C.T."/>
            <person name="van Allen T."/>
            <person name="Luesken F."/>
            <person name="Wu M."/>
            <person name="van de Pas-Schoonen K.T."/>
            <person name="Op den Camp H.J.M."/>
            <person name="Janssen-Megens E.M."/>
            <person name="Francoijs K-J."/>
            <person name="Stunnenberg H."/>
            <person name="Weissenbach J."/>
            <person name="Jetten M.S.M."/>
            <person name="Strous M."/>
        </authorList>
    </citation>
    <scope>NUCLEOTIDE SEQUENCE [LARGE SCALE GENOMIC DNA]</scope>
</reference>
<feature type="transmembrane region" description="Helical" evidence="1">
    <location>
        <begin position="21"/>
        <end position="40"/>
    </location>
</feature>
<dbReference type="HOGENOM" id="CLU_2804449_0_0_0"/>
<evidence type="ECO:0000313" key="2">
    <source>
        <dbReference type="EMBL" id="CBE68413.1"/>
    </source>
</evidence>
<dbReference type="Proteomes" id="UP000006898">
    <property type="component" value="Chromosome"/>
</dbReference>
<organism evidence="2 3">
    <name type="scientific">Methylomirabilis oxygeniifera</name>
    <dbReference type="NCBI Taxonomy" id="671143"/>
    <lineage>
        <taxon>Bacteria</taxon>
        <taxon>Candidatus Methylomirabilota</taxon>
        <taxon>Candidatus Methylomirabilia</taxon>
        <taxon>Candidatus Methylomirabilales</taxon>
        <taxon>Candidatus Methylomirabilaceae</taxon>
        <taxon>Candidatus Methylomirabilis</taxon>
    </lineage>
</organism>